<dbReference type="Proteomes" id="UP001379945">
    <property type="component" value="Unassembled WGS sequence"/>
</dbReference>
<dbReference type="InterPro" id="IPR029068">
    <property type="entry name" value="Glyas_Bleomycin-R_OHBP_Dase"/>
</dbReference>
<name>A0ABU9C1M5_9BURK</name>
<dbReference type="Gene3D" id="3.10.180.10">
    <property type="entry name" value="2,3-Dihydroxybiphenyl 1,2-Dioxygenase, domain 1"/>
    <property type="match status" value="1"/>
</dbReference>
<reference evidence="2 3" key="1">
    <citation type="submission" date="2024-04" db="EMBL/GenBank/DDBJ databases">
        <title>Novel species of the genus Ideonella isolated from streams.</title>
        <authorList>
            <person name="Lu H."/>
        </authorList>
    </citation>
    <scope>NUCLEOTIDE SEQUENCE [LARGE SCALE GENOMIC DNA]</scope>
    <source>
        <strain evidence="2 3">LYT19W</strain>
    </source>
</reference>
<organism evidence="2 3">
    <name type="scientific">Ideonella margarita</name>
    <dbReference type="NCBI Taxonomy" id="2984191"/>
    <lineage>
        <taxon>Bacteria</taxon>
        <taxon>Pseudomonadati</taxon>
        <taxon>Pseudomonadota</taxon>
        <taxon>Betaproteobacteria</taxon>
        <taxon>Burkholderiales</taxon>
        <taxon>Sphaerotilaceae</taxon>
        <taxon>Ideonella</taxon>
    </lineage>
</organism>
<evidence type="ECO:0000313" key="3">
    <source>
        <dbReference type="Proteomes" id="UP001379945"/>
    </source>
</evidence>
<gene>
    <name evidence="2" type="ORF">AACH00_05135</name>
</gene>
<protein>
    <submittedName>
        <fullName evidence="2">VOC family protein</fullName>
    </submittedName>
</protein>
<accession>A0ABU9C1M5</accession>
<keyword evidence="3" id="KW-1185">Reference proteome</keyword>
<dbReference type="EMBL" id="JBBUTI010000003">
    <property type="protein sequence ID" value="MEK8045728.1"/>
    <property type="molecule type" value="Genomic_DNA"/>
</dbReference>
<comment type="caution">
    <text evidence="2">The sequence shown here is derived from an EMBL/GenBank/DDBJ whole genome shotgun (WGS) entry which is preliminary data.</text>
</comment>
<evidence type="ECO:0000259" key="1">
    <source>
        <dbReference type="Pfam" id="PF13468"/>
    </source>
</evidence>
<evidence type="ECO:0000313" key="2">
    <source>
        <dbReference type="EMBL" id="MEK8045728.1"/>
    </source>
</evidence>
<proteinExistence type="predicted"/>
<dbReference type="RefSeq" id="WP_341398010.1">
    <property type="nucleotide sequence ID" value="NZ_JBBUTI010000003.1"/>
</dbReference>
<sequence length="225" mass="24035">MQLESAIDHIVIAAQTLDQGQAWCEERLGASPLPGGQHPLMGTHNRLLQISSPECPQCYLEIIAIDPAAKPPRRPRWFGLDDAALQARLASTGPELVSYVARSNQINTHRWALLAAHLQPGEVVTASRQTPNGLLEWQIAIPDDGRPLAGGAVPMLIQWQGGHPADRLPESGVGLTAITVRGMADIVAQGLKLQPITRASRPGAALSAHFNTPKGTVTLHSHTGL</sequence>
<dbReference type="InterPro" id="IPR025870">
    <property type="entry name" value="Glyoxalase-like_dom"/>
</dbReference>
<dbReference type="Pfam" id="PF13468">
    <property type="entry name" value="Glyoxalase_3"/>
    <property type="match status" value="1"/>
</dbReference>
<feature type="domain" description="Glyoxalase-like" evidence="1">
    <location>
        <begin position="7"/>
        <end position="182"/>
    </location>
</feature>